<evidence type="ECO:0000313" key="3">
    <source>
        <dbReference type="Proteomes" id="UP000011575"/>
    </source>
</evidence>
<sequence>MKRLGSPSIARAIAVACLVAVLAGGVAAAGVDVGATPDAPDADAVAATDTVADTDDADTIRLRHDLSLIDDPGEVGVTTRAEIPDRVTSLELTLRSANDAPVEADGFERATDPGSGEPVWTWDGETERPSLTYAMDANDTVEQAGPIGAGGTYRFVDAGDWALVQTPRTAAAWSYTGQYSGQVRLERETAVDGEGAASQSMAYLGPYEEHVHEGDGGRYRLIVPDAADPVATPEEVFGVFDGAAAALRVGPPDEEVFAVVAPTGDVSWGVRGLQTGDADLWVRDEEPVTTADDVWTHEYVHTRQAYRTEPSGRWITEATATYYAALFALERGDVDFDDFERTLARGEREPAASSTLADPGTWAGNANYLKGALVAGELDRRIRLATDGRASLATVFRDLNDAAGPITNRDVLDAVESAAAAGGDDDLAATVRSDADRLTTTDAAPRTWDRTAHAEAFGETPARVGYGLAEDGVRATGEYRDRPVDRGPVELVANETLDLSVLVSNTGGAAGGYRLTLTVDGEPVETRAGTIGPGNEAVERFERTFDEPGEHEVRVGSETLSVVVTDPAPVLVRDVSTDRASVEAGESVRATATVANDAGIPAGGEVAFVVDGERVATESVRLDAGAETTVARDVPVNGSAGSESATVRVVGPVDEASTTVAVTGGGVIDGGTDGEVPGFGPALAIVAVLAALAAVRFSPGGGDR</sequence>
<protein>
    <recommendedName>
        <fullName evidence="4">Glycyl aminopeptidase</fullName>
    </recommendedName>
</protein>
<dbReference type="EMBL" id="AOJI01000022">
    <property type="protein sequence ID" value="EMA67559.1"/>
    <property type="molecule type" value="Genomic_DNA"/>
</dbReference>
<dbReference type="InterPro" id="IPR027268">
    <property type="entry name" value="Peptidase_M4/M1_CTD_sf"/>
</dbReference>
<dbReference type="Gene3D" id="2.60.40.10">
    <property type="entry name" value="Immunoglobulins"/>
    <property type="match status" value="2"/>
</dbReference>
<dbReference type="Proteomes" id="UP000011575">
    <property type="component" value="Unassembled WGS sequence"/>
</dbReference>
<evidence type="ECO:0000256" key="1">
    <source>
        <dbReference type="SAM" id="MobiDB-lite"/>
    </source>
</evidence>
<accession>M0PDH2</accession>
<dbReference type="AlphaFoldDB" id="M0PDH2"/>
<comment type="caution">
    <text evidence="2">The sequence shown here is derived from an EMBL/GenBank/DDBJ whole genome shotgun (WGS) entry which is preliminary data.</text>
</comment>
<evidence type="ECO:0000313" key="2">
    <source>
        <dbReference type="EMBL" id="EMA67559.1"/>
    </source>
</evidence>
<evidence type="ECO:0008006" key="4">
    <source>
        <dbReference type="Google" id="ProtNLM"/>
    </source>
</evidence>
<dbReference type="OrthoDB" id="271491at2157"/>
<dbReference type="Gene3D" id="1.10.390.10">
    <property type="entry name" value="Neutral Protease Domain 2"/>
    <property type="match status" value="1"/>
</dbReference>
<feature type="region of interest" description="Disordered" evidence="1">
    <location>
        <begin position="105"/>
        <end position="124"/>
    </location>
</feature>
<dbReference type="RefSeq" id="WP_008000025.1">
    <property type="nucleotide sequence ID" value="NZ_AOJI01000022.1"/>
</dbReference>
<reference evidence="2 3" key="1">
    <citation type="journal article" date="2014" name="PLoS Genet.">
        <title>Phylogenetically driven sequencing of extremely halophilic archaea reveals strategies for static and dynamic osmo-response.</title>
        <authorList>
            <person name="Becker E.A."/>
            <person name="Seitzer P.M."/>
            <person name="Tritt A."/>
            <person name="Larsen D."/>
            <person name="Krusor M."/>
            <person name="Yao A.I."/>
            <person name="Wu D."/>
            <person name="Madern D."/>
            <person name="Eisen J.A."/>
            <person name="Darling A.E."/>
            <person name="Facciotti M.T."/>
        </authorList>
    </citation>
    <scope>NUCLEOTIDE SEQUENCE [LARGE SCALE GENOMIC DNA]</scope>
    <source>
        <strain evidence="2 3">JCM 13560</strain>
    </source>
</reference>
<organism evidence="2 3">
    <name type="scientific">Halorubrum aidingense JCM 13560</name>
    <dbReference type="NCBI Taxonomy" id="1230454"/>
    <lineage>
        <taxon>Archaea</taxon>
        <taxon>Methanobacteriati</taxon>
        <taxon>Methanobacteriota</taxon>
        <taxon>Stenosarchaea group</taxon>
        <taxon>Halobacteria</taxon>
        <taxon>Halobacteriales</taxon>
        <taxon>Haloferacaceae</taxon>
        <taxon>Halorubrum</taxon>
    </lineage>
</organism>
<gene>
    <name evidence="2" type="ORF">C461_07529</name>
</gene>
<keyword evidence="3" id="KW-1185">Reference proteome</keyword>
<proteinExistence type="predicted"/>
<name>M0PDH2_9EURY</name>
<dbReference type="InterPro" id="IPR013783">
    <property type="entry name" value="Ig-like_fold"/>
</dbReference>
<dbReference type="PATRIC" id="fig|1230454.4.peg.1523"/>